<accession>A0A0E9XN27</accession>
<dbReference type="EMBL" id="GBXM01004430">
    <property type="protein sequence ID" value="JAI04148.1"/>
    <property type="molecule type" value="Transcribed_RNA"/>
</dbReference>
<organism evidence="1">
    <name type="scientific">Anguilla anguilla</name>
    <name type="common">European freshwater eel</name>
    <name type="synonym">Muraena anguilla</name>
    <dbReference type="NCBI Taxonomy" id="7936"/>
    <lineage>
        <taxon>Eukaryota</taxon>
        <taxon>Metazoa</taxon>
        <taxon>Chordata</taxon>
        <taxon>Craniata</taxon>
        <taxon>Vertebrata</taxon>
        <taxon>Euteleostomi</taxon>
        <taxon>Actinopterygii</taxon>
        <taxon>Neopterygii</taxon>
        <taxon>Teleostei</taxon>
        <taxon>Anguilliformes</taxon>
        <taxon>Anguillidae</taxon>
        <taxon>Anguilla</taxon>
    </lineage>
</organism>
<name>A0A0E9XN27_ANGAN</name>
<reference evidence="1" key="1">
    <citation type="submission" date="2014-11" db="EMBL/GenBank/DDBJ databases">
        <authorList>
            <person name="Amaro Gonzalez C."/>
        </authorList>
    </citation>
    <scope>NUCLEOTIDE SEQUENCE</scope>
</reference>
<sequence length="44" mass="4495">MTVGSRSTKIARGTCLPAPVSLKKVLKESSPPPMVLSLGICPSG</sequence>
<proteinExistence type="predicted"/>
<dbReference type="AlphaFoldDB" id="A0A0E9XN27"/>
<evidence type="ECO:0000313" key="1">
    <source>
        <dbReference type="EMBL" id="JAI04148.1"/>
    </source>
</evidence>
<reference evidence="1" key="2">
    <citation type="journal article" date="2015" name="Fish Shellfish Immunol.">
        <title>Early steps in the European eel (Anguilla anguilla)-Vibrio vulnificus interaction in the gills: Role of the RtxA13 toxin.</title>
        <authorList>
            <person name="Callol A."/>
            <person name="Pajuelo D."/>
            <person name="Ebbesson L."/>
            <person name="Teles M."/>
            <person name="MacKenzie S."/>
            <person name="Amaro C."/>
        </authorList>
    </citation>
    <scope>NUCLEOTIDE SEQUENCE</scope>
</reference>
<protein>
    <submittedName>
        <fullName evidence="1">Uncharacterized protein</fullName>
    </submittedName>
</protein>